<proteinExistence type="predicted"/>
<evidence type="ECO:0000313" key="2">
    <source>
        <dbReference type="EMBL" id="AGT44067.1"/>
    </source>
</evidence>
<keyword evidence="3" id="KW-1185">Reference proteome</keyword>
<dbReference type="GeneID" id="301090129"/>
<dbReference type="AlphaFoldDB" id="S5ZND2"/>
<dbReference type="Proteomes" id="UP000015620">
    <property type="component" value="Chromosome"/>
</dbReference>
<dbReference type="InterPro" id="IPR054246">
    <property type="entry name" value="DUF6973"/>
</dbReference>
<evidence type="ECO:0000313" key="3">
    <source>
        <dbReference type="Proteomes" id="UP000015620"/>
    </source>
</evidence>
<dbReference type="KEGG" id="tped:TPE_1572"/>
<reference evidence="2 3" key="1">
    <citation type="journal article" date="2013" name="PLoS ONE">
        <title>Genome-Wide Relatedness of Treponema pedis, from Gingiva and Necrotic Skin Lesions of Pigs, with the Human Oral Pathogen Treponema denticola.</title>
        <authorList>
            <person name="Svartstrom O."/>
            <person name="Mushtaq M."/>
            <person name="Pringle M."/>
            <person name="Segerman B."/>
        </authorList>
    </citation>
    <scope>NUCLEOTIDE SEQUENCE [LARGE SCALE GENOMIC DNA]</scope>
    <source>
        <strain evidence="2">T A4</strain>
    </source>
</reference>
<accession>S5ZND2</accession>
<feature type="domain" description="DUF6973" evidence="1">
    <location>
        <begin position="49"/>
        <end position="143"/>
    </location>
</feature>
<organism evidence="2 3">
    <name type="scientific">Treponema pedis str. T A4</name>
    <dbReference type="NCBI Taxonomy" id="1291379"/>
    <lineage>
        <taxon>Bacteria</taxon>
        <taxon>Pseudomonadati</taxon>
        <taxon>Spirochaetota</taxon>
        <taxon>Spirochaetia</taxon>
        <taxon>Spirochaetales</taxon>
        <taxon>Treponemataceae</taxon>
        <taxon>Treponema</taxon>
    </lineage>
</organism>
<gene>
    <name evidence="2" type="ORF">TPE_1572</name>
</gene>
<dbReference type="STRING" id="1291379.TPE_1572"/>
<dbReference type="Pfam" id="PF22322">
    <property type="entry name" value="DUF6973"/>
    <property type="match status" value="1"/>
</dbReference>
<dbReference type="OrthoDB" id="1367325at2"/>
<name>S5ZND2_9SPIR</name>
<dbReference type="RefSeq" id="WP_020965366.1">
    <property type="nucleotide sequence ID" value="NC_022097.1"/>
</dbReference>
<dbReference type="HOGENOM" id="CLU_1303817_0_0_12"/>
<evidence type="ECO:0000259" key="1">
    <source>
        <dbReference type="Pfam" id="PF22322"/>
    </source>
</evidence>
<dbReference type="EMBL" id="CP004120">
    <property type="protein sequence ID" value="AGT44067.1"/>
    <property type="molecule type" value="Genomic_DNA"/>
</dbReference>
<sequence length="189" mass="20876">MRQSRTSSKIWAWLKHPIAATNVGRARDGGSNISSVATNFTINLSLSWAYYDKVKRDEGSERGAFRHALWQSIIASKDGFSVATDIGNGHDKDILKMNKPPYADLESADAFAEQLNNIIGRGIGLDNTNASPSELAKMVLDEFHTNGLFTVTKNEDGSYGVQYTQLSKEDYDYAIGILNKLNEKGLINK</sequence>
<dbReference type="PATRIC" id="fig|1291379.3.peg.1557"/>
<protein>
    <recommendedName>
        <fullName evidence="1">DUF6973 domain-containing protein</fullName>
    </recommendedName>
</protein>